<dbReference type="Gene3D" id="2.160.20.80">
    <property type="entry name" value="E3 ubiquitin-protein ligase SopA"/>
    <property type="match status" value="1"/>
</dbReference>
<dbReference type="EMBL" id="QXHD01000004">
    <property type="protein sequence ID" value="NEZ59351.1"/>
    <property type="molecule type" value="Genomic_DNA"/>
</dbReference>
<dbReference type="AlphaFoldDB" id="A0A6M0RUD0"/>
<keyword evidence="1" id="KW-0732">Signal</keyword>
<name>A0A6M0RUD0_9CYAN</name>
<evidence type="ECO:0000313" key="3">
    <source>
        <dbReference type="Proteomes" id="UP000481033"/>
    </source>
</evidence>
<dbReference type="SUPFAM" id="SSF141571">
    <property type="entry name" value="Pentapeptide repeat-like"/>
    <property type="match status" value="1"/>
</dbReference>
<feature type="chain" id="PRO_5026672694" evidence="1">
    <location>
        <begin position="33"/>
        <end position="165"/>
    </location>
</feature>
<organism evidence="2 3">
    <name type="scientific">Adonisia turfae CCMR0081</name>
    <dbReference type="NCBI Taxonomy" id="2292702"/>
    <lineage>
        <taxon>Bacteria</taxon>
        <taxon>Bacillati</taxon>
        <taxon>Cyanobacteriota</taxon>
        <taxon>Adonisia</taxon>
        <taxon>Adonisia turfae</taxon>
    </lineage>
</organism>
<evidence type="ECO:0000313" key="2">
    <source>
        <dbReference type="EMBL" id="NEZ59351.1"/>
    </source>
</evidence>
<dbReference type="Pfam" id="PF00805">
    <property type="entry name" value="Pentapeptide"/>
    <property type="match status" value="1"/>
</dbReference>
<feature type="signal peptide" evidence="1">
    <location>
        <begin position="1"/>
        <end position="32"/>
    </location>
</feature>
<accession>A0A6M0RUD0</accession>
<dbReference type="InterPro" id="IPR044213">
    <property type="entry name" value="At2g44920-like"/>
</dbReference>
<keyword evidence="3" id="KW-1185">Reference proteome</keyword>
<comment type="caution">
    <text evidence="2">The sequence shown here is derived from an EMBL/GenBank/DDBJ whole genome shotgun (WGS) entry which is preliminary data.</text>
</comment>
<reference evidence="2 3" key="1">
    <citation type="journal article" date="2020" name="Microb. Ecol.">
        <title>Ecogenomics of the Marine Benthic Filamentous Cyanobacterium Adonisia.</title>
        <authorList>
            <person name="Walter J.M."/>
            <person name="Coutinho F.H."/>
            <person name="Leomil L."/>
            <person name="Hargreaves P.I."/>
            <person name="Campeao M.E."/>
            <person name="Vieira V.V."/>
            <person name="Silva B.S."/>
            <person name="Fistarol G.O."/>
            <person name="Salomon P.S."/>
            <person name="Sawabe T."/>
            <person name="Mino S."/>
            <person name="Hosokawa M."/>
            <person name="Miyashita H."/>
            <person name="Maruyama F."/>
            <person name="van Verk M.C."/>
            <person name="Dutilh B.E."/>
            <person name="Thompson C.C."/>
            <person name="Thompson F.L."/>
        </authorList>
    </citation>
    <scope>NUCLEOTIDE SEQUENCE [LARGE SCALE GENOMIC DNA]</scope>
    <source>
        <strain evidence="2 3">CCMR0081</strain>
    </source>
</reference>
<sequence length="165" mass="18304">MRYLSSVCWKRWLLSCLLVGVMCLSWPNTAQAKNYDRQSLRQQSFAGQDLRGNNYTSTDMAEADLSNTDLRGVRLFDTNLTKANLESADMSGATLDGARFIRANLKNAIFEGAYAFSTDFRKANIEGADFTDVDLDVKTNDMLCEVATGVNPVTGRATKDTLYCP</sequence>
<proteinExistence type="predicted"/>
<evidence type="ECO:0000256" key="1">
    <source>
        <dbReference type="SAM" id="SignalP"/>
    </source>
</evidence>
<dbReference type="Proteomes" id="UP000481033">
    <property type="component" value="Unassembled WGS sequence"/>
</dbReference>
<dbReference type="PANTHER" id="PTHR47200">
    <property type="entry name" value="THYLAKOID LUMENAL 15 KDA PROTEIN 1, CHLOROPLASTIC"/>
    <property type="match status" value="1"/>
</dbReference>
<protein>
    <submittedName>
        <fullName evidence="2">Pentapeptide repeat-containing protein</fullName>
    </submittedName>
</protein>
<gene>
    <name evidence="2" type="ORF">DXZ20_27640</name>
</gene>
<dbReference type="InterPro" id="IPR001646">
    <property type="entry name" value="5peptide_repeat"/>
</dbReference>
<dbReference type="PANTHER" id="PTHR47200:SF2">
    <property type="entry name" value="THYLAKOID LUMENAL 15 KDA PROTEIN 1, CHLOROPLASTIC"/>
    <property type="match status" value="1"/>
</dbReference>